<evidence type="ECO:0000313" key="2">
    <source>
        <dbReference type="EMBL" id="MCL6730400.1"/>
    </source>
</evidence>
<evidence type="ECO:0000313" key="3">
    <source>
        <dbReference type="Proteomes" id="UP001165342"/>
    </source>
</evidence>
<gene>
    <name evidence="2" type="ORF">LZ538_10095</name>
</gene>
<evidence type="ECO:0000256" key="1">
    <source>
        <dbReference type="SAM" id="Phobius"/>
    </source>
</evidence>
<protein>
    <recommendedName>
        <fullName evidence="4">Nitric oxide reductase</fullName>
    </recommendedName>
</protein>
<sequence>MMVFLSLFPQGLFQAYQSFTRDYAYARSPEVIHSPVMQALVWARVPGDLVFTVGVVAFTLFMLRALFGGEKAKATPSAPSDGLLQPAE</sequence>
<keyword evidence="3" id="KW-1185">Reference proteome</keyword>
<dbReference type="Proteomes" id="UP001165342">
    <property type="component" value="Unassembled WGS sequence"/>
</dbReference>
<reference evidence="2" key="1">
    <citation type="submission" date="2022-05" db="EMBL/GenBank/DDBJ databases">
        <authorList>
            <person name="Jo J.-H."/>
            <person name="Im W.-T."/>
        </authorList>
    </citation>
    <scope>NUCLEOTIDE SEQUENCE</scope>
    <source>
        <strain evidence="2">SE220</strain>
    </source>
</reference>
<evidence type="ECO:0008006" key="4">
    <source>
        <dbReference type="Google" id="ProtNLM"/>
    </source>
</evidence>
<dbReference type="InterPro" id="IPR036927">
    <property type="entry name" value="Cyt_c_oxase-like_su1_sf"/>
</dbReference>
<dbReference type="RefSeq" id="WP_249831886.1">
    <property type="nucleotide sequence ID" value="NZ_JAMGBE010000003.1"/>
</dbReference>
<comment type="caution">
    <text evidence="2">The sequence shown here is derived from an EMBL/GenBank/DDBJ whole genome shotgun (WGS) entry which is preliminary data.</text>
</comment>
<feature type="transmembrane region" description="Helical" evidence="1">
    <location>
        <begin position="41"/>
        <end position="63"/>
    </location>
</feature>
<proteinExistence type="predicted"/>
<keyword evidence="1" id="KW-1133">Transmembrane helix</keyword>
<dbReference type="Gene3D" id="1.20.210.10">
    <property type="entry name" value="Cytochrome c oxidase-like, subunit I domain"/>
    <property type="match status" value="1"/>
</dbReference>
<keyword evidence="1" id="KW-0472">Membrane</keyword>
<organism evidence="2 3">
    <name type="scientific">Sphingomonas hankyongi</name>
    <dbReference type="NCBI Taxonomy" id="2908209"/>
    <lineage>
        <taxon>Bacteria</taxon>
        <taxon>Pseudomonadati</taxon>
        <taxon>Pseudomonadota</taxon>
        <taxon>Alphaproteobacteria</taxon>
        <taxon>Sphingomonadales</taxon>
        <taxon>Sphingomonadaceae</taxon>
        <taxon>Sphingomonas</taxon>
    </lineage>
</organism>
<name>A0ABT0S4B5_9SPHN</name>
<dbReference type="SUPFAM" id="SSF81442">
    <property type="entry name" value="Cytochrome c oxidase subunit I-like"/>
    <property type="match status" value="1"/>
</dbReference>
<dbReference type="EMBL" id="JAMGBE010000003">
    <property type="protein sequence ID" value="MCL6730400.1"/>
    <property type="molecule type" value="Genomic_DNA"/>
</dbReference>
<keyword evidence="1" id="KW-0812">Transmembrane</keyword>
<accession>A0ABT0S4B5</accession>